<dbReference type="EMBL" id="JAPWTJ010000438">
    <property type="protein sequence ID" value="KAJ8978447.1"/>
    <property type="molecule type" value="Genomic_DNA"/>
</dbReference>
<comment type="caution">
    <text evidence="7">The sequence shown here is derived from an EMBL/GenBank/DDBJ whole genome shotgun (WGS) entry which is preliminary data.</text>
</comment>
<sequence length="130" mass="15480">MLTATILILLDRLFYEALDIIRRHARIDYLQTGKHDLLLEIKGTGMIASLLRSLLKGFNVKKRIRMEKSNEVCLPQPTLMSNYYFLKIYGTYFFVWLMLLVQAYTSRLRRVICSYFYRKREKETCPISVQ</sequence>
<gene>
    <name evidence="7" type="ORF">NQ317_017650</name>
</gene>
<evidence type="ECO:0000256" key="4">
    <source>
        <dbReference type="ARBA" id="ARBA00023136"/>
    </source>
</evidence>
<keyword evidence="4 5" id="KW-0472">Membrane</keyword>
<protein>
    <recommendedName>
        <fullName evidence="6">Dendritic cell-specific transmembrane protein-like domain-containing protein</fullName>
    </recommendedName>
</protein>
<feature type="transmembrane region" description="Helical" evidence="5">
    <location>
        <begin position="84"/>
        <end position="101"/>
    </location>
</feature>
<dbReference type="InterPro" id="IPR012858">
    <property type="entry name" value="DC_STAMP-like"/>
</dbReference>
<name>A0ABQ9JKN8_9CUCU</name>
<feature type="domain" description="Dendritic cell-specific transmembrane protein-like" evidence="6">
    <location>
        <begin position="1"/>
        <end position="123"/>
    </location>
</feature>
<evidence type="ECO:0000256" key="5">
    <source>
        <dbReference type="SAM" id="Phobius"/>
    </source>
</evidence>
<dbReference type="InterPro" id="IPR051856">
    <property type="entry name" value="CSR-E3_Ligase_Protein"/>
</dbReference>
<evidence type="ECO:0000313" key="8">
    <source>
        <dbReference type="Proteomes" id="UP001162164"/>
    </source>
</evidence>
<proteinExistence type="predicted"/>
<evidence type="ECO:0000256" key="3">
    <source>
        <dbReference type="ARBA" id="ARBA00022989"/>
    </source>
</evidence>
<evidence type="ECO:0000256" key="2">
    <source>
        <dbReference type="ARBA" id="ARBA00022692"/>
    </source>
</evidence>
<evidence type="ECO:0000256" key="1">
    <source>
        <dbReference type="ARBA" id="ARBA00004141"/>
    </source>
</evidence>
<organism evidence="7 8">
    <name type="scientific">Molorchus minor</name>
    <dbReference type="NCBI Taxonomy" id="1323400"/>
    <lineage>
        <taxon>Eukaryota</taxon>
        <taxon>Metazoa</taxon>
        <taxon>Ecdysozoa</taxon>
        <taxon>Arthropoda</taxon>
        <taxon>Hexapoda</taxon>
        <taxon>Insecta</taxon>
        <taxon>Pterygota</taxon>
        <taxon>Neoptera</taxon>
        <taxon>Endopterygota</taxon>
        <taxon>Coleoptera</taxon>
        <taxon>Polyphaga</taxon>
        <taxon>Cucujiformia</taxon>
        <taxon>Chrysomeloidea</taxon>
        <taxon>Cerambycidae</taxon>
        <taxon>Lamiinae</taxon>
        <taxon>Monochamini</taxon>
        <taxon>Molorchus</taxon>
    </lineage>
</organism>
<evidence type="ECO:0000313" key="7">
    <source>
        <dbReference type="EMBL" id="KAJ8978447.1"/>
    </source>
</evidence>
<keyword evidence="2 5" id="KW-0812">Transmembrane</keyword>
<dbReference type="PANTHER" id="PTHR21041:SF17">
    <property type="entry name" value="E3 UBIQUITIN-PROTEIN LIGASE DCST1"/>
    <property type="match status" value="1"/>
</dbReference>
<dbReference type="PANTHER" id="PTHR21041">
    <property type="entry name" value="DENDRITIC CELL-SPECIFIC TRANSMEMBRANE PROTEIN"/>
    <property type="match status" value="1"/>
</dbReference>
<keyword evidence="8" id="KW-1185">Reference proteome</keyword>
<accession>A0ABQ9JKN8</accession>
<dbReference type="Pfam" id="PF07782">
    <property type="entry name" value="DC_STAMP"/>
    <property type="match status" value="1"/>
</dbReference>
<evidence type="ECO:0000259" key="6">
    <source>
        <dbReference type="Pfam" id="PF07782"/>
    </source>
</evidence>
<keyword evidence="3 5" id="KW-1133">Transmembrane helix</keyword>
<reference evidence="7" key="1">
    <citation type="journal article" date="2023" name="Insect Mol. Biol.">
        <title>Genome sequencing provides insights into the evolution of gene families encoding plant cell wall-degrading enzymes in longhorned beetles.</title>
        <authorList>
            <person name="Shin N.R."/>
            <person name="Okamura Y."/>
            <person name="Kirsch R."/>
            <person name="Pauchet Y."/>
        </authorList>
    </citation>
    <scope>NUCLEOTIDE SEQUENCE</scope>
    <source>
        <strain evidence="7">MMC_N1</strain>
    </source>
</reference>
<comment type="subcellular location">
    <subcellularLocation>
        <location evidence="1">Membrane</location>
        <topology evidence="1">Multi-pass membrane protein</topology>
    </subcellularLocation>
</comment>
<dbReference type="Proteomes" id="UP001162164">
    <property type="component" value="Unassembled WGS sequence"/>
</dbReference>